<feature type="domain" description="Ribosome maturation factor RimP C-terminal" evidence="6">
    <location>
        <begin position="103"/>
        <end position="173"/>
    </location>
</feature>
<dbReference type="AlphaFoldDB" id="A0A1U9JW86"/>
<dbReference type="InterPro" id="IPR028998">
    <property type="entry name" value="RimP_C"/>
</dbReference>
<reference evidence="7 8" key="2">
    <citation type="journal article" date="2016" name="Sci. Rep.">
        <title>The genome of Rhizobiales bacteria in predatory ants reveals urease gene functions but no genes for nitrogen fixation.</title>
        <authorList>
            <person name="Neuvonen M.M."/>
            <person name="Tamarit D."/>
            <person name="Naslund K."/>
            <person name="Liebig J."/>
            <person name="Feldhaar H."/>
            <person name="Moran N.A."/>
            <person name="Guy L."/>
            <person name="Andersson S.G."/>
        </authorList>
    </citation>
    <scope>NUCLEOTIDE SEQUENCE [LARGE SCALE GENOMIC DNA]</scope>
    <source>
        <strain evidence="7 8">Hsal</strain>
    </source>
</reference>
<evidence type="ECO:0000259" key="6">
    <source>
        <dbReference type="Pfam" id="PF17384"/>
    </source>
</evidence>
<comment type="similarity">
    <text evidence="3">Belongs to the RimP family.</text>
</comment>
<protein>
    <recommendedName>
        <fullName evidence="3">Ribosome maturation factor RimP</fullName>
    </recommendedName>
</protein>
<keyword evidence="2 3" id="KW-0690">Ribosome biogenesis</keyword>
<organism evidence="7 8">
    <name type="scientific">Candidatus Tokpelaia hoelldobleri</name>
    <dbReference type="NCBI Taxonomy" id="1902579"/>
    <lineage>
        <taxon>Bacteria</taxon>
        <taxon>Pseudomonadati</taxon>
        <taxon>Pseudomonadota</taxon>
        <taxon>Alphaproteobacteria</taxon>
        <taxon>Hyphomicrobiales</taxon>
        <taxon>Candidatus Tokpelaia</taxon>
    </lineage>
</organism>
<gene>
    <name evidence="3 7" type="primary">rimP</name>
    <name evidence="7" type="ORF">BHV28_14630</name>
</gene>
<dbReference type="EMBL" id="CP017315">
    <property type="protein sequence ID" value="AQS42145.1"/>
    <property type="molecule type" value="Genomic_DNA"/>
</dbReference>
<evidence type="ECO:0000256" key="4">
    <source>
        <dbReference type="SAM" id="MobiDB-lite"/>
    </source>
</evidence>
<dbReference type="STRING" id="1902579.BHV28_14630"/>
<name>A0A1U9JW86_9HYPH</name>
<dbReference type="SUPFAM" id="SSF74942">
    <property type="entry name" value="YhbC-like, C-terminal domain"/>
    <property type="match status" value="1"/>
</dbReference>
<dbReference type="InterPro" id="IPR035956">
    <property type="entry name" value="RimP_N_sf"/>
</dbReference>
<dbReference type="Gene3D" id="3.30.300.70">
    <property type="entry name" value="RimP-like superfamily, N-terminal"/>
    <property type="match status" value="1"/>
</dbReference>
<keyword evidence="1 3" id="KW-0963">Cytoplasm</keyword>
<dbReference type="PANTHER" id="PTHR33867">
    <property type="entry name" value="RIBOSOME MATURATION FACTOR RIMP"/>
    <property type="match status" value="1"/>
</dbReference>
<dbReference type="Pfam" id="PF17384">
    <property type="entry name" value="DUF150_C"/>
    <property type="match status" value="1"/>
</dbReference>
<evidence type="ECO:0000256" key="1">
    <source>
        <dbReference type="ARBA" id="ARBA00022490"/>
    </source>
</evidence>
<dbReference type="GO" id="GO:0000028">
    <property type="term" value="P:ribosomal small subunit assembly"/>
    <property type="evidence" value="ECO:0007669"/>
    <property type="project" value="TreeGrafter"/>
</dbReference>
<dbReference type="Pfam" id="PF02576">
    <property type="entry name" value="RimP_N"/>
    <property type="match status" value="1"/>
</dbReference>
<dbReference type="Gene3D" id="2.30.30.180">
    <property type="entry name" value="Ribosome maturation factor RimP, C-terminal domain"/>
    <property type="match status" value="1"/>
</dbReference>
<dbReference type="KEGG" id="thd:BHV28_14630"/>
<dbReference type="InterPro" id="IPR036847">
    <property type="entry name" value="RimP_C_sf"/>
</dbReference>
<feature type="domain" description="Ribosome maturation factor RimP N-terminal" evidence="5">
    <location>
        <begin position="29"/>
        <end position="100"/>
    </location>
</feature>
<evidence type="ECO:0000256" key="2">
    <source>
        <dbReference type="ARBA" id="ARBA00022517"/>
    </source>
</evidence>
<feature type="region of interest" description="Disordered" evidence="4">
    <location>
        <begin position="188"/>
        <end position="209"/>
    </location>
</feature>
<dbReference type="InterPro" id="IPR003728">
    <property type="entry name" value="Ribosome_maturation_RimP"/>
</dbReference>
<keyword evidence="8" id="KW-1185">Reference proteome</keyword>
<dbReference type="HAMAP" id="MF_01077">
    <property type="entry name" value="RimP"/>
    <property type="match status" value="1"/>
</dbReference>
<feature type="compositionally biased region" description="Acidic residues" evidence="4">
    <location>
        <begin position="195"/>
        <end position="209"/>
    </location>
</feature>
<proteinExistence type="inferred from homology"/>
<evidence type="ECO:0000313" key="8">
    <source>
        <dbReference type="Proteomes" id="UP000188912"/>
    </source>
</evidence>
<comment type="subcellular location">
    <subcellularLocation>
        <location evidence="3">Cytoplasm</location>
    </subcellularLocation>
</comment>
<evidence type="ECO:0000259" key="5">
    <source>
        <dbReference type="Pfam" id="PF02576"/>
    </source>
</evidence>
<reference evidence="7 8" key="1">
    <citation type="journal article" date="2010" name="Science">
        <title>Genomic comparison of the ants Camponotus floridanus and Harpegnathos saltator.</title>
        <authorList>
            <person name="Bonasio R."/>
            <person name="Zhang G."/>
            <person name="Ye C."/>
            <person name="Mutti N.S."/>
            <person name="Fang X."/>
            <person name="Qin N."/>
            <person name="Donahue G."/>
            <person name="Yang P."/>
            <person name="Li Q."/>
            <person name="Li C."/>
            <person name="Zhang P."/>
            <person name="Huang Z."/>
            <person name="Berger S.L."/>
            <person name="Reinberg D."/>
            <person name="Wang J."/>
            <person name="Liebig J."/>
        </authorList>
    </citation>
    <scope>NUCLEOTIDE SEQUENCE [LARGE SCALE GENOMIC DNA]</scope>
    <source>
        <strain evidence="7 8">Hsal</strain>
    </source>
</reference>
<dbReference type="SUPFAM" id="SSF75420">
    <property type="entry name" value="YhbC-like, N-terminal domain"/>
    <property type="match status" value="1"/>
</dbReference>
<evidence type="ECO:0000313" key="7">
    <source>
        <dbReference type="EMBL" id="AQS42145.1"/>
    </source>
</evidence>
<dbReference type="GO" id="GO:0005829">
    <property type="term" value="C:cytosol"/>
    <property type="evidence" value="ECO:0007669"/>
    <property type="project" value="TreeGrafter"/>
</dbReference>
<dbReference type="PANTHER" id="PTHR33867:SF1">
    <property type="entry name" value="RIBOSOME MATURATION FACTOR RIMP"/>
    <property type="match status" value="1"/>
</dbReference>
<comment type="function">
    <text evidence="3">Required for maturation of 30S ribosomal subunits.</text>
</comment>
<evidence type="ECO:0000256" key="3">
    <source>
        <dbReference type="HAMAP-Rule" id="MF_01077"/>
    </source>
</evidence>
<dbReference type="CDD" id="cd01734">
    <property type="entry name" value="YlxS_C"/>
    <property type="match status" value="1"/>
</dbReference>
<dbReference type="InterPro" id="IPR028989">
    <property type="entry name" value="RimP_N"/>
</dbReference>
<sequence length="209" mass="23654">MTDITIEPNLDEPRLMEESGVEARVRAVIEPVIKPLGYRLVRIRLSGLNGLTLQIMAERADGSMSIEDCEVLSRTVSPVLDVEDLIERQYHLEVSSPGIDRPLVRKSDFAMWHGHIIKAETTTAIEGKRKFRGKIMSVDADGFVIETDKATEGEELSVRIPFAELGEARLILTDELIRDALHKDKVLREQQTPDETFEIETEDNSEENR</sequence>
<accession>A0A1U9JW86</accession>
<dbReference type="Proteomes" id="UP000188912">
    <property type="component" value="Chromosome"/>
</dbReference>
<dbReference type="GO" id="GO:0006412">
    <property type="term" value="P:translation"/>
    <property type="evidence" value="ECO:0007669"/>
    <property type="project" value="TreeGrafter"/>
</dbReference>
<dbReference type="NCBIfam" id="NF000932">
    <property type="entry name" value="PRK00092.2-5"/>
    <property type="match status" value="1"/>
</dbReference>